<sequence>MSPRAPLPLFICPSGRARVTALARIRIRSDAAASTTLRLPLLPVVGFLLLLPLLIIGSAKWMRFSFIEKYGLLIIKEKWLLHCFASRSCKFDTQGLLELKSKNRIKNCNLCLQVCRSSFP</sequence>
<keyword evidence="3" id="KW-1185">Reference proteome</keyword>
<accession>A0A0A0LN76</accession>
<keyword evidence="1" id="KW-0472">Membrane</keyword>
<feature type="transmembrane region" description="Helical" evidence="1">
    <location>
        <begin position="41"/>
        <end position="59"/>
    </location>
</feature>
<gene>
    <name evidence="2" type="ORF">Csa_2G421000</name>
</gene>
<organism evidence="2 3">
    <name type="scientific">Cucumis sativus</name>
    <name type="common">Cucumber</name>
    <dbReference type="NCBI Taxonomy" id="3659"/>
    <lineage>
        <taxon>Eukaryota</taxon>
        <taxon>Viridiplantae</taxon>
        <taxon>Streptophyta</taxon>
        <taxon>Embryophyta</taxon>
        <taxon>Tracheophyta</taxon>
        <taxon>Spermatophyta</taxon>
        <taxon>Magnoliopsida</taxon>
        <taxon>eudicotyledons</taxon>
        <taxon>Gunneridae</taxon>
        <taxon>Pentapetalae</taxon>
        <taxon>rosids</taxon>
        <taxon>fabids</taxon>
        <taxon>Cucurbitales</taxon>
        <taxon>Cucurbitaceae</taxon>
        <taxon>Benincaseae</taxon>
        <taxon>Cucumis</taxon>
    </lineage>
</organism>
<evidence type="ECO:0000256" key="1">
    <source>
        <dbReference type="SAM" id="Phobius"/>
    </source>
</evidence>
<reference evidence="2 3" key="2">
    <citation type="journal article" date="2009" name="PLoS ONE">
        <title>An integrated genetic and cytogenetic map of the cucumber genome.</title>
        <authorList>
            <person name="Ren Y."/>
            <person name="Zhang Z."/>
            <person name="Liu J."/>
            <person name="Staub J.E."/>
            <person name="Han Y."/>
            <person name="Cheng Z."/>
            <person name="Li X."/>
            <person name="Lu J."/>
            <person name="Miao H."/>
            <person name="Kang H."/>
            <person name="Xie B."/>
            <person name="Gu X."/>
            <person name="Wang X."/>
            <person name="Du Y."/>
            <person name="Jin W."/>
            <person name="Huang S."/>
        </authorList>
    </citation>
    <scope>NUCLEOTIDE SEQUENCE [LARGE SCALE GENOMIC DNA]</scope>
    <source>
        <strain evidence="3">cv. 9930</strain>
    </source>
</reference>
<keyword evidence="1" id="KW-0812">Transmembrane</keyword>
<reference evidence="2 3" key="1">
    <citation type="journal article" date="2009" name="Nat. Genet.">
        <title>The genome of the cucumber, Cucumis sativus L.</title>
        <authorList>
            <person name="Huang S."/>
            <person name="Li R."/>
            <person name="Zhang Z."/>
            <person name="Li L."/>
            <person name="Gu X."/>
            <person name="Fan W."/>
            <person name="Lucas W.J."/>
            <person name="Wang X."/>
            <person name="Xie B."/>
            <person name="Ni P."/>
            <person name="Ren Y."/>
            <person name="Zhu H."/>
            <person name="Li J."/>
            <person name="Lin K."/>
            <person name="Jin W."/>
            <person name="Fei Z."/>
            <person name="Li G."/>
            <person name="Staub J."/>
            <person name="Kilian A."/>
            <person name="van der Vossen E.A."/>
            <person name="Wu Y."/>
            <person name="Guo J."/>
            <person name="He J."/>
            <person name="Jia Z."/>
            <person name="Ren Y."/>
            <person name="Tian G."/>
            <person name="Lu Y."/>
            <person name="Ruan J."/>
            <person name="Qian W."/>
            <person name="Wang M."/>
            <person name="Huang Q."/>
            <person name="Li B."/>
            <person name="Xuan Z."/>
            <person name="Cao J."/>
            <person name="Asan"/>
            <person name="Wu Z."/>
            <person name="Zhang J."/>
            <person name="Cai Q."/>
            <person name="Bai Y."/>
            <person name="Zhao B."/>
            <person name="Han Y."/>
            <person name="Li Y."/>
            <person name="Li X."/>
            <person name="Wang S."/>
            <person name="Shi Q."/>
            <person name="Liu S."/>
            <person name="Cho W.K."/>
            <person name="Kim J.Y."/>
            <person name="Xu Y."/>
            <person name="Heller-Uszynska K."/>
            <person name="Miao H."/>
            <person name="Cheng Z."/>
            <person name="Zhang S."/>
            <person name="Wu J."/>
            <person name="Yang Y."/>
            <person name="Kang H."/>
            <person name="Li M."/>
            <person name="Liang H."/>
            <person name="Ren X."/>
            <person name="Shi Z."/>
            <person name="Wen M."/>
            <person name="Jian M."/>
            <person name="Yang H."/>
            <person name="Zhang G."/>
            <person name="Yang Z."/>
            <person name="Chen R."/>
            <person name="Liu S."/>
            <person name="Li J."/>
            <person name="Ma L."/>
            <person name="Liu H."/>
            <person name="Zhou Y."/>
            <person name="Zhao J."/>
            <person name="Fang X."/>
            <person name="Li G."/>
            <person name="Fang L."/>
            <person name="Li Y."/>
            <person name="Liu D."/>
            <person name="Zheng H."/>
            <person name="Zhang Y."/>
            <person name="Qin N."/>
            <person name="Li Z."/>
            <person name="Yang G."/>
            <person name="Yang S."/>
            <person name="Bolund L."/>
            <person name="Kristiansen K."/>
            <person name="Zheng H."/>
            <person name="Li S."/>
            <person name="Zhang X."/>
            <person name="Yang H."/>
            <person name="Wang J."/>
            <person name="Sun R."/>
            <person name="Zhang B."/>
            <person name="Jiang S."/>
            <person name="Wang J."/>
            <person name="Du Y."/>
            <person name="Li S."/>
        </authorList>
    </citation>
    <scope>NUCLEOTIDE SEQUENCE [LARGE SCALE GENOMIC DNA]</scope>
    <source>
        <strain evidence="3">cv. 9930</strain>
    </source>
</reference>
<name>A0A0A0LN76_CUCSA</name>
<dbReference type="AlphaFoldDB" id="A0A0A0LN76"/>
<dbReference type="EMBL" id="CM002923">
    <property type="protein sequence ID" value="KGN63268.1"/>
    <property type="molecule type" value="Genomic_DNA"/>
</dbReference>
<dbReference type="Proteomes" id="UP000029981">
    <property type="component" value="Chromosome 2"/>
</dbReference>
<keyword evidence="1" id="KW-1133">Transmembrane helix</keyword>
<protein>
    <submittedName>
        <fullName evidence="2">Uncharacterized protein</fullName>
    </submittedName>
</protein>
<dbReference type="Gramene" id="KGN63268">
    <property type="protein sequence ID" value="KGN63268"/>
    <property type="gene ID" value="Csa_2G421000"/>
</dbReference>
<evidence type="ECO:0000313" key="2">
    <source>
        <dbReference type="EMBL" id="KGN63268.1"/>
    </source>
</evidence>
<reference evidence="2 3" key="4">
    <citation type="journal article" date="2011" name="BMC Genomics">
        <title>RNA-Seq improves annotation of protein-coding genes in the cucumber genome.</title>
        <authorList>
            <person name="Li Z."/>
            <person name="Zhang Z."/>
            <person name="Yan P."/>
            <person name="Huang S."/>
            <person name="Fei Z."/>
            <person name="Lin K."/>
        </authorList>
    </citation>
    <scope>NUCLEOTIDE SEQUENCE [LARGE SCALE GENOMIC DNA]</scope>
    <source>
        <strain evidence="3">cv. 9930</strain>
    </source>
</reference>
<reference evidence="2 3" key="3">
    <citation type="journal article" date="2010" name="BMC Genomics">
        <title>Transcriptome sequencing and comparative analysis of cucumber flowers with different sex types.</title>
        <authorList>
            <person name="Guo S."/>
            <person name="Zheng Y."/>
            <person name="Joung J.G."/>
            <person name="Liu S."/>
            <person name="Zhang Z."/>
            <person name="Crasta O.R."/>
            <person name="Sobral B.W."/>
            <person name="Xu Y."/>
            <person name="Huang S."/>
            <person name="Fei Z."/>
        </authorList>
    </citation>
    <scope>NUCLEOTIDE SEQUENCE [LARGE SCALE GENOMIC DNA]</scope>
    <source>
        <strain evidence="3">cv. 9930</strain>
    </source>
</reference>
<proteinExistence type="predicted"/>
<evidence type="ECO:0000313" key="3">
    <source>
        <dbReference type="Proteomes" id="UP000029981"/>
    </source>
</evidence>